<evidence type="ECO:0000256" key="2">
    <source>
        <dbReference type="SAM" id="MobiDB-lite"/>
    </source>
</evidence>
<dbReference type="Pfam" id="PF13489">
    <property type="entry name" value="Methyltransf_23"/>
    <property type="match status" value="1"/>
</dbReference>
<comment type="similarity">
    <text evidence="1">Belongs to the methyltransferase superfamily. LaeA methyltransferase family.</text>
</comment>
<dbReference type="InterPro" id="IPR029063">
    <property type="entry name" value="SAM-dependent_MTases_sf"/>
</dbReference>
<dbReference type="eggNOG" id="ENOG502S6PS">
    <property type="taxonomic scope" value="Eukaryota"/>
</dbReference>
<dbReference type="VEuPathDB" id="FungiDB:CPUR_02132"/>
<dbReference type="GO" id="GO:0008168">
    <property type="term" value="F:methyltransferase activity"/>
    <property type="evidence" value="ECO:0007669"/>
    <property type="project" value="TreeGrafter"/>
</dbReference>
<dbReference type="Proteomes" id="UP000016801">
    <property type="component" value="Unassembled WGS sequence"/>
</dbReference>
<accession>M1WE19</accession>
<dbReference type="PANTHER" id="PTHR43591:SF10">
    <property type="entry name" value="ABC TRANSMEMBRANE TYPE-1 DOMAIN-CONTAINING PROTEIN-RELATED"/>
    <property type="match status" value="1"/>
</dbReference>
<feature type="compositionally biased region" description="Basic and acidic residues" evidence="2">
    <location>
        <begin position="23"/>
        <end position="36"/>
    </location>
</feature>
<gene>
    <name evidence="3" type="ORF">CPUR_02132</name>
</gene>
<dbReference type="CDD" id="cd02440">
    <property type="entry name" value="AdoMet_MTases"/>
    <property type="match status" value="1"/>
</dbReference>
<feature type="region of interest" description="Disordered" evidence="2">
    <location>
        <begin position="1"/>
        <end position="66"/>
    </location>
</feature>
<protein>
    <recommendedName>
        <fullName evidence="5">TAM domain methyltransferase</fullName>
    </recommendedName>
</protein>
<dbReference type="AlphaFoldDB" id="M1WE19"/>
<organism evidence="3 4">
    <name type="scientific">Claviceps purpurea (strain 20.1)</name>
    <name type="common">Ergot fungus</name>
    <name type="synonym">Sphacelia segetum</name>
    <dbReference type="NCBI Taxonomy" id="1111077"/>
    <lineage>
        <taxon>Eukaryota</taxon>
        <taxon>Fungi</taxon>
        <taxon>Dikarya</taxon>
        <taxon>Ascomycota</taxon>
        <taxon>Pezizomycotina</taxon>
        <taxon>Sordariomycetes</taxon>
        <taxon>Hypocreomycetidae</taxon>
        <taxon>Hypocreales</taxon>
        <taxon>Clavicipitaceae</taxon>
        <taxon>Claviceps</taxon>
    </lineage>
</organism>
<dbReference type="SUPFAM" id="SSF53335">
    <property type="entry name" value="S-adenosyl-L-methionine-dependent methyltransferases"/>
    <property type="match status" value="1"/>
</dbReference>
<evidence type="ECO:0000313" key="4">
    <source>
        <dbReference type="Proteomes" id="UP000016801"/>
    </source>
</evidence>
<keyword evidence="4" id="KW-1185">Reference proteome</keyword>
<evidence type="ECO:0008006" key="5">
    <source>
        <dbReference type="Google" id="ProtNLM"/>
    </source>
</evidence>
<comment type="caution">
    <text evidence="3">The sequence shown here is derived from an EMBL/GenBank/DDBJ whole genome shotgun (WGS) entry which is preliminary data.</text>
</comment>
<proteinExistence type="inferred from homology"/>
<dbReference type="Gene3D" id="3.40.50.150">
    <property type="entry name" value="Vaccinia Virus protein VP39"/>
    <property type="match status" value="1"/>
</dbReference>
<evidence type="ECO:0000313" key="3">
    <source>
        <dbReference type="EMBL" id="CCE35201.1"/>
    </source>
</evidence>
<dbReference type="HOGENOM" id="CLU_010595_7_1_1"/>
<sequence>MASDRSSHPDARDTAVISNRFVATHDSESREEERSTDLPASAAVQAVEAPPIAVGSRTDDDYGLSSVEGDDATASLTSSLLSAHTIEYGRRYPVFGDIQYALPIDEMEQSREDMKHAMLMMLTENKPFLAPIGDHPQKILDIGTGTGIWAIDVGDRYPSAKVRGIDIAPIQPEWVPPNVSFVVDDCAKDWIERDADLAHFRYMIVIFKDTSKVLGHAFEGLRPGGWIELQEMLTTSLCDDGTMPDDDPVKYLCETATKAFKKCGMETTLAPKLEPYLREAGFENIHCQIFKVPIGPWAKDKTMRIVGLYQKIAVEDGLPFLTGRPFQALEISEAEAEVTIAMARKGLDDPTVHRYFNYYFWYAQKPGKRSAEQGGYA</sequence>
<dbReference type="STRING" id="1111077.M1WE19"/>
<dbReference type="EMBL" id="CAGA01000189">
    <property type="protein sequence ID" value="CCE35201.1"/>
    <property type="molecule type" value="Genomic_DNA"/>
</dbReference>
<name>M1WE19_CLAP2</name>
<feature type="compositionally biased region" description="Basic and acidic residues" evidence="2">
    <location>
        <begin position="1"/>
        <end position="13"/>
    </location>
</feature>
<dbReference type="PANTHER" id="PTHR43591">
    <property type="entry name" value="METHYLTRANSFERASE"/>
    <property type="match status" value="1"/>
</dbReference>
<reference evidence="3 4" key="1">
    <citation type="journal article" date="2013" name="PLoS Genet.">
        <title>Plant-symbiotic fungi as chemical engineers: Multi-genome analysis of the Clavicipitaceae reveals dynamics of alkaloid loci.</title>
        <authorList>
            <person name="Schardl C.L."/>
            <person name="Young C.A."/>
            <person name="Hesse U."/>
            <person name="Amyotte S.G."/>
            <person name="Andreeva K."/>
            <person name="Calie P.J."/>
            <person name="Fleetwood D.J."/>
            <person name="Haws D.C."/>
            <person name="Moore N."/>
            <person name="Oeser B."/>
            <person name="Panaccione D.G."/>
            <person name="Schweri K.K."/>
            <person name="Voisey C.R."/>
            <person name="Farman M.L."/>
            <person name="Jaromczyk J.W."/>
            <person name="Roe B.A."/>
            <person name="O'Sullivan D.M."/>
            <person name="Scott B."/>
            <person name="Tudzynski P."/>
            <person name="An Z."/>
            <person name="Arnaoudova E.G."/>
            <person name="Bullock C.T."/>
            <person name="Charlton N.D."/>
            <person name="Chen L."/>
            <person name="Cox M."/>
            <person name="Dinkins R.D."/>
            <person name="Florea S."/>
            <person name="Glenn A.E."/>
            <person name="Gordon A."/>
            <person name="Gueldener U."/>
            <person name="Harris D.R."/>
            <person name="Hollin W."/>
            <person name="Jaromczyk J."/>
            <person name="Johnson R.D."/>
            <person name="Khan A.K."/>
            <person name="Leistner E."/>
            <person name="Leuchtmann A."/>
            <person name="Li C."/>
            <person name="Liu J."/>
            <person name="Liu J."/>
            <person name="Liu M."/>
            <person name="Mace W."/>
            <person name="Machado C."/>
            <person name="Nagabhyru P."/>
            <person name="Pan J."/>
            <person name="Schmid J."/>
            <person name="Sugawara K."/>
            <person name="Steiner U."/>
            <person name="Takach J.E."/>
            <person name="Tanaka E."/>
            <person name="Webb J.S."/>
            <person name="Wilson E.V."/>
            <person name="Wiseman J.L."/>
            <person name="Yoshida R."/>
            <person name="Zeng Z."/>
        </authorList>
    </citation>
    <scope>NUCLEOTIDE SEQUENCE [LARGE SCALE GENOMIC DNA]</scope>
    <source>
        <strain evidence="3 4">20.1</strain>
    </source>
</reference>
<dbReference type="OrthoDB" id="2013972at2759"/>
<evidence type="ECO:0000256" key="1">
    <source>
        <dbReference type="ARBA" id="ARBA00038158"/>
    </source>
</evidence>